<dbReference type="InterPro" id="IPR047147">
    <property type="entry name" value="FBX5_43"/>
</dbReference>
<dbReference type="Proteomes" id="UP001549921">
    <property type="component" value="Unassembled WGS sequence"/>
</dbReference>
<gene>
    <name evidence="1" type="ORF">ABMA28_007037</name>
</gene>
<reference evidence="1 2" key="1">
    <citation type="submission" date="2024-06" db="EMBL/GenBank/DDBJ databases">
        <title>A chromosome-level genome assembly of beet webworm, Loxostege sticticalis.</title>
        <authorList>
            <person name="Zhang Y."/>
        </authorList>
    </citation>
    <scope>NUCLEOTIDE SEQUENCE [LARGE SCALE GENOMIC DNA]</scope>
    <source>
        <strain evidence="1">AQ028</strain>
        <tissue evidence="1">Male pupae</tissue>
    </source>
</reference>
<proteinExistence type="predicted"/>
<organism evidence="1 2">
    <name type="scientific">Loxostege sticticalis</name>
    <name type="common">Beet webworm moth</name>
    <dbReference type="NCBI Taxonomy" id="481309"/>
    <lineage>
        <taxon>Eukaryota</taxon>
        <taxon>Metazoa</taxon>
        <taxon>Ecdysozoa</taxon>
        <taxon>Arthropoda</taxon>
        <taxon>Hexapoda</taxon>
        <taxon>Insecta</taxon>
        <taxon>Pterygota</taxon>
        <taxon>Neoptera</taxon>
        <taxon>Endopterygota</taxon>
        <taxon>Lepidoptera</taxon>
        <taxon>Glossata</taxon>
        <taxon>Ditrysia</taxon>
        <taxon>Pyraloidea</taxon>
        <taxon>Crambidae</taxon>
        <taxon>Pyraustinae</taxon>
        <taxon>Loxostege</taxon>
    </lineage>
</organism>
<evidence type="ECO:0000313" key="1">
    <source>
        <dbReference type="EMBL" id="KAL0851186.1"/>
    </source>
</evidence>
<sequence length="436" mass="49191">MDIQSNSRELGTPLSYKFYKAEDSGYHTSFATPSLESSTSLSNESLDPSLVVTNINCKIKVDCYPITPATDARSSKGRYYNCFNLSNSDSITESTPLARRGVKRPYEEGSRHSEVIFSNVATPTSVIAKEVQKLKVNDNKHVQATTDDSEFRDPIVSDMCGVEYYGCSVSNPSTPIKKICRSPCNLSPFNRRKSARKVDFAIHSLSCEKQLSKVPKAPSKVLISNQFGYKPNQKIDIIKMLYSHETYYSTSIPKILSYLSWEDIYNFTLVSPKWCEIFKNVNTEQNYKAFLSTVKSNLENLSDTPKVSRGNQIRPLKEIQNINVIQSTPHSPTRSPRTTRFHKFTKAASLDARSQMLCTNCQHPAKVTFESSGEQWGECTSTTCAHQFCGVCKFERHPGKKCFQYDLDGPSPSKRKKNTCPVSSTKSKRKLKRLLF</sequence>
<protein>
    <submittedName>
        <fullName evidence="1">Uncharacterized protein</fullName>
    </submittedName>
</protein>
<dbReference type="AlphaFoldDB" id="A0ABD0TPA5"/>
<accession>A0ABD0TPA5</accession>
<dbReference type="EMBL" id="JBEDNZ010000002">
    <property type="protein sequence ID" value="KAL0851186.1"/>
    <property type="molecule type" value="Genomic_DNA"/>
</dbReference>
<dbReference type="PANTHER" id="PTHR15493">
    <property type="entry name" value="F-BOX ONLY PROTEIN 5 AND 43"/>
    <property type="match status" value="1"/>
</dbReference>
<evidence type="ECO:0000313" key="2">
    <source>
        <dbReference type="Proteomes" id="UP001549921"/>
    </source>
</evidence>
<dbReference type="CDD" id="cd20348">
    <property type="entry name" value="BRcat_RBR_EMI"/>
    <property type="match status" value="1"/>
</dbReference>
<name>A0ABD0TPA5_LOXSC</name>
<dbReference type="PANTHER" id="PTHR15493:SF9">
    <property type="entry name" value="GH14043P"/>
    <property type="match status" value="1"/>
</dbReference>
<comment type="caution">
    <text evidence="1">The sequence shown here is derived from an EMBL/GenBank/DDBJ whole genome shotgun (WGS) entry which is preliminary data.</text>
</comment>